<dbReference type="PANTHER" id="PTHR13767">
    <property type="entry name" value="TRNA-PSEUDOURIDINE SYNTHASE"/>
    <property type="match status" value="1"/>
</dbReference>
<evidence type="ECO:0000256" key="4">
    <source>
        <dbReference type="ARBA" id="ARBA00023235"/>
    </source>
</evidence>
<comment type="function">
    <text evidence="5">Responsible for synthesis of pseudouridine from uracil-55 in the psi GC loop of transfer RNAs.</text>
</comment>
<dbReference type="InterPro" id="IPR014780">
    <property type="entry name" value="tRNA_psdUridine_synth_TruB"/>
</dbReference>
<dbReference type="CDD" id="cd02573">
    <property type="entry name" value="PseudoU_synth_EcTruB"/>
    <property type="match status" value="1"/>
</dbReference>
<dbReference type="GO" id="GO:0160148">
    <property type="term" value="F:tRNA pseudouridine(55) synthase activity"/>
    <property type="evidence" value="ECO:0007669"/>
    <property type="project" value="UniProtKB-EC"/>
</dbReference>
<evidence type="ECO:0000313" key="9">
    <source>
        <dbReference type="Proteomes" id="UP001217500"/>
    </source>
</evidence>
<evidence type="ECO:0000256" key="3">
    <source>
        <dbReference type="ARBA" id="ARBA00022694"/>
    </source>
</evidence>
<dbReference type="EMBL" id="CP116805">
    <property type="protein sequence ID" value="WCL54232.1"/>
    <property type="molecule type" value="Genomic_DNA"/>
</dbReference>
<feature type="active site" description="Nucleophile" evidence="5">
    <location>
        <position position="47"/>
    </location>
</feature>
<dbReference type="AlphaFoldDB" id="A0AAE9XQ76"/>
<dbReference type="RefSeq" id="WP_289503951.1">
    <property type="nucleotide sequence ID" value="NZ_CP116805.1"/>
</dbReference>
<dbReference type="GO" id="GO:0003723">
    <property type="term" value="F:RNA binding"/>
    <property type="evidence" value="ECO:0007669"/>
    <property type="project" value="InterPro"/>
</dbReference>
<dbReference type="InterPro" id="IPR002501">
    <property type="entry name" value="PsdUridine_synth_N"/>
</dbReference>
<dbReference type="GO" id="GO:0031119">
    <property type="term" value="P:tRNA pseudouridine synthesis"/>
    <property type="evidence" value="ECO:0007669"/>
    <property type="project" value="UniProtKB-UniRule"/>
</dbReference>
<keyword evidence="9" id="KW-1185">Reference proteome</keyword>
<dbReference type="EC" id="5.4.99.25" evidence="5"/>
<reference evidence="8" key="1">
    <citation type="submission" date="2023-01" db="EMBL/GenBank/DDBJ databases">
        <title>The genome sequence of Kordiimonadaceae bacterium 6D33.</title>
        <authorList>
            <person name="Liu Y."/>
        </authorList>
    </citation>
    <scope>NUCLEOTIDE SEQUENCE</scope>
    <source>
        <strain evidence="8">6D33</strain>
    </source>
</reference>
<dbReference type="Gene3D" id="3.30.2350.10">
    <property type="entry name" value="Pseudouridine synthase"/>
    <property type="match status" value="1"/>
</dbReference>
<gene>
    <name evidence="5 8" type="primary">truB</name>
    <name evidence="8" type="ORF">PH603_00475</name>
</gene>
<name>A0AAE9XQ76_9PROT</name>
<evidence type="ECO:0000259" key="6">
    <source>
        <dbReference type="Pfam" id="PF01509"/>
    </source>
</evidence>
<dbReference type="NCBIfam" id="TIGR00431">
    <property type="entry name" value="TruB"/>
    <property type="match status" value="1"/>
</dbReference>
<protein>
    <recommendedName>
        <fullName evidence="5">tRNA pseudouridine synthase B</fullName>
        <ecNumber evidence="5">5.4.99.25</ecNumber>
    </recommendedName>
    <alternativeName>
        <fullName evidence="5">tRNA pseudouridine(55) synthase</fullName>
        <shortName evidence="5">Psi55 synthase</shortName>
    </alternativeName>
    <alternativeName>
        <fullName evidence="5">tRNA pseudouridylate synthase</fullName>
    </alternativeName>
    <alternativeName>
        <fullName evidence="5">tRNA-uridine isomerase</fullName>
    </alternativeName>
</protein>
<organism evidence="8 9">
    <name type="scientific">Gimibacter soli</name>
    <dbReference type="NCBI Taxonomy" id="3024400"/>
    <lineage>
        <taxon>Bacteria</taxon>
        <taxon>Pseudomonadati</taxon>
        <taxon>Pseudomonadota</taxon>
        <taxon>Alphaproteobacteria</taxon>
        <taxon>Kordiimonadales</taxon>
        <taxon>Temperatibacteraceae</taxon>
        <taxon>Gimibacter</taxon>
    </lineage>
</organism>
<proteinExistence type="inferred from homology"/>
<dbReference type="GO" id="GO:1990481">
    <property type="term" value="P:mRNA pseudouridine synthesis"/>
    <property type="evidence" value="ECO:0007669"/>
    <property type="project" value="TreeGrafter"/>
</dbReference>
<sequence length="299" mass="31735">MARRKKGEVVNGWVILDKPLGLGSTQAVSAVRRITNAQKIGHGGTLDPLASGILPIGMGEATKAMPYIVDASKDYDFTIRWGAETSTDDLEGEMTASNDVRPAEAEIAAILPRFTGSITQVPPAYSAIKIDGERAYARVRAGEEVEMPSRTVEIHALTLVSHNAEKGETMLSVTCGKGTYIRALGRDIARALGGHGHLGALRRTRVGPFSLESAISLEKLTELGHSAPASDYVLSIMTALDDIPALAVSEAEADRIRCGQQIRVSGHLSGLHVLTYGGTPLALATAAQGLMVLERVFNL</sequence>
<evidence type="ECO:0000256" key="1">
    <source>
        <dbReference type="ARBA" id="ARBA00000385"/>
    </source>
</evidence>
<dbReference type="HAMAP" id="MF_01080">
    <property type="entry name" value="TruB_bact"/>
    <property type="match status" value="1"/>
</dbReference>
<dbReference type="KEGG" id="gso:PH603_00475"/>
<dbReference type="InterPro" id="IPR032819">
    <property type="entry name" value="TruB_C"/>
</dbReference>
<comment type="catalytic activity">
    <reaction evidence="1 5">
        <text>uridine(55) in tRNA = pseudouridine(55) in tRNA</text>
        <dbReference type="Rhea" id="RHEA:42532"/>
        <dbReference type="Rhea" id="RHEA-COMP:10101"/>
        <dbReference type="Rhea" id="RHEA-COMP:10102"/>
        <dbReference type="ChEBI" id="CHEBI:65314"/>
        <dbReference type="ChEBI" id="CHEBI:65315"/>
        <dbReference type="EC" id="5.4.99.25"/>
    </reaction>
</comment>
<dbReference type="Pfam" id="PF16198">
    <property type="entry name" value="TruB_C_2"/>
    <property type="match status" value="1"/>
</dbReference>
<feature type="domain" description="Pseudouridine synthase II N-terminal" evidence="6">
    <location>
        <begin position="32"/>
        <end position="181"/>
    </location>
</feature>
<evidence type="ECO:0000313" key="8">
    <source>
        <dbReference type="EMBL" id="WCL54232.1"/>
    </source>
</evidence>
<dbReference type="SUPFAM" id="SSF55120">
    <property type="entry name" value="Pseudouridine synthase"/>
    <property type="match status" value="1"/>
</dbReference>
<evidence type="ECO:0000256" key="2">
    <source>
        <dbReference type="ARBA" id="ARBA00005642"/>
    </source>
</evidence>
<feature type="domain" description="tRNA pseudouridylate synthase B C-terminal" evidence="7">
    <location>
        <begin position="182"/>
        <end position="223"/>
    </location>
</feature>
<dbReference type="Pfam" id="PF01509">
    <property type="entry name" value="TruB_N"/>
    <property type="match status" value="1"/>
</dbReference>
<comment type="similarity">
    <text evidence="2 5">Belongs to the pseudouridine synthase TruB family. Type 1 subfamily.</text>
</comment>
<dbReference type="Proteomes" id="UP001217500">
    <property type="component" value="Chromosome"/>
</dbReference>
<keyword evidence="4 5" id="KW-0413">Isomerase</keyword>
<evidence type="ECO:0000259" key="7">
    <source>
        <dbReference type="Pfam" id="PF16198"/>
    </source>
</evidence>
<dbReference type="InterPro" id="IPR020103">
    <property type="entry name" value="PsdUridine_synth_cat_dom_sf"/>
</dbReference>
<dbReference type="PANTHER" id="PTHR13767:SF2">
    <property type="entry name" value="PSEUDOURIDYLATE SYNTHASE TRUB1"/>
    <property type="match status" value="1"/>
</dbReference>
<evidence type="ECO:0000256" key="5">
    <source>
        <dbReference type="HAMAP-Rule" id="MF_01080"/>
    </source>
</evidence>
<keyword evidence="3 5" id="KW-0819">tRNA processing</keyword>
<accession>A0AAE9XQ76</accession>